<dbReference type="EMBL" id="CP032627">
    <property type="protein sequence ID" value="AYF99755.1"/>
    <property type="molecule type" value="Genomic_DNA"/>
</dbReference>
<dbReference type="Pfam" id="PF06912">
    <property type="entry name" value="DUF1275"/>
    <property type="match status" value="1"/>
</dbReference>
<evidence type="ECO:0000313" key="2">
    <source>
        <dbReference type="EMBL" id="AYF99755.1"/>
    </source>
</evidence>
<sequence>MDTQIKEKFRIALLFALNAGFMDGFSFFHFDERFIGAQSGNLIQAGINMAQGNFARFWDFAIPMIFFVLGVMTRGIYSNYLIKRHRFDATYLLFIQWVGVTIFALAYGLGLQLPVSLYVGIFSYFMSIQYDAFTKVHGFAYGSIFMTGNMKSMAAKLAQFFITKDKENLRPVGIYALLIGIFFAGAMVATLLGYVMGNWTMMGSTILIGLAYLIVRLEVV</sequence>
<feature type="transmembrane region" description="Helical" evidence="1">
    <location>
        <begin position="201"/>
        <end position="219"/>
    </location>
</feature>
<keyword evidence="1" id="KW-1133">Transmembrane helix</keyword>
<evidence type="ECO:0000313" key="3">
    <source>
        <dbReference type="Proteomes" id="UP000269374"/>
    </source>
</evidence>
<dbReference type="PANTHER" id="PTHR37314:SF4">
    <property type="entry name" value="UPF0700 TRANSMEMBRANE PROTEIN YOAK"/>
    <property type="match status" value="1"/>
</dbReference>
<keyword evidence="3" id="KW-1185">Reference proteome</keyword>
<dbReference type="AlphaFoldDB" id="A0A387BF80"/>
<dbReference type="OrthoDB" id="7057004at2"/>
<dbReference type="KEGG" id="lact:D7I46_00830"/>
<gene>
    <name evidence="2" type="ORF">D7I46_00830</name>
</gene>
<keyword evidence="1" id="KW-0472">Membrane</keyword>
<dbReference type="Proteomes" id="UP000269374">
    <property type="component" value="Chromosome"/>
</dbReference>
<keyword evidence="1" id="KW-0812">Transmembrane</keyword>
<reference evidence="2 3" key="1">
    <citation type="submission" date="2018-09" db="EMBL/GenBank/DDBJ databases">
        <title>Genome sequencing of strain 1JSPR-7.</title>
        <authorList>
            <person name="Heo J."/>
            <person name="Kim S.-J."/>
            <person name="Kwon S.-W."/>
        </authorList>
    </citation>
    <scope>NUCLEOTIDE SEQUENCE [LARGE SCALE GENOMIC DNA]</scope>
    <source>
        <strain evidence="2 3">1JSPR-7</strain>
    </source>
</reference>
<name>A0A387BF80_9LACT</name>
<protein>
    <submittedName>
        <fullName evidence="2">DUF1275 domain-containing protein</fullName>
    </submittedName>
</protein>
<evidence type="ECO:0000256" key="1">
    <source>
        <dbReference type="SAM" id="Phobius"/>
    </source>
</evidence>
<feature type="transmembrane region" description="Helical" evidence="1">
    <location>
        <begin position="89"/>
        <end position="109"/>
    </location>
</feature>
<feature type="transmembrane region" description="Helical" evidence="1">
    <location>
        <begin position="57"/>
        <end position="77"/>
    </location>
</feature>
<proteinExistence type="predicted"/>
<accession>A0A387BF80</accession>
<feature type="transmembrane region" description="Helical" evidence="1">
    <location>
        <begin position="172"/>
        <end position="195"/>
    </location>
</feature>
<organism evidence="2 3">
    <name type="scientific">Lactococcus allomyrinae</name>
    <dbReference type="NCBI Taxonomy" id="2419773"/>
    <lineage>
        <taxon>Bacteria</taxon>
        <taxon>Bacillati</taxon>
        <taxon>Bacillota</taxon>
        <taxon>Bacilli</taxon>
        <taxon>Lactobacillales</taxon>
        <taxon>Streptococcaceae</taxon>
        <taxon>Lactococcus</taxon>
    </lineage>
</organism>
<feature type="transmembrane region" description="Helical" evidence="1">
    <location>
        <begin position="12"/>
        <end position="30"/>
    </location>
</feature>
<dbReference type="InterPro" id="IPR010699">
    <property type="entry name" value="DUF1275"/>
</dbReference>
<dbReference type="PANTHER" id="PTHR37314">
    <property type="entry name" value="SLR0142 PROTEIN"/>
    <property type="match status" value="1"/>
</dbReference>
<dbReference type="RefSeq" id="WP_120771144.1">
    <property type="nucleotide sequence ID" value="NZ_CP032627.1"/>
</dbReference>